<evidence type="ECO:0000313" key="3">
    <source>
        <dbReference type="Proteomes" id="UP001152797"/>
    </source>
</evidence>
<protein>
    <submittedName>
        <fullName evidence="1">Uncharacterized protein</fullName>
    </submittedName>
</protein>
<dbReference type="AlphaFoldDB" id="A0A9P1D6B8"/>
<evidence type="ECO:0000313" key="1">
    <source>
        <dbReference type="EMBL" id="CAI4004064.1"/>
    </source>
</evidence>
<dbReference type="EMBL" id="CAMXCT020003358">
    <property type="protein sequence ID" value="CAL1157439.1"/>
    <property type="molecule type" value="Genomic_DNA"/>
</dbReference>
<dbReference type="EMBL" id="CAMXCT010003358">
    <property type="protein sequence ID" value="CAI4004064.1"/>
    <property type="molecule type" value="Genomic_DNA"/>
</dbReference>
<dbReference type="EMBL" id="CAMXCT030003358">
    <property type="protein sequence ID" value="CAL4791376.1"/>
    <property type="molecule type" value="Genomic_DNA"/>
</dbReference>
<name>A0A9P1D6B8_9DINO</name>
<dbReference type="Proteomes" id="UP001152797">
    <property type="component" value="Unassembled WGS sequence"/>
</dbReference>
<accession>A0A9P1D6B8</accession>
<comment type="caution">
    <text evidence="1">The sequence shown here is derived from an EMBL/GenBank/DDBJ whole genome shotgun (WGS) entry which is preliminary data.</text>
</comment>
<organism evidence="1">
    <name type="scientific">Cladocopium goreaui</name>
    <dbReference type="NCBI Taxonomy" id="2562237"/>
    <lineage>
        <taxon>Eukaryota</taxon>
        <taxon>Sar</taxon>
        <taxon>Alveolata</taxon>
        <taxon>Dinophyceae</taxon>
        <taxon>Suessiales</taxon>
        <taxon>Symbiodiniaceae</taxon>
        <taxon>Cladocopium</taxon>
    </lineage>
</organism>
<keyword evidence="3" id="KW-1185">Reference proteome</keyword>
<proteinExistence type="predicted"/>
<gene>
    <name evidence="1" type="ORF">C1SCF055_LOCUS29881</name>
</gene>
<reference evidence="1" key="1">
    <citation type="submission" date="2022-10" db="EMBL/GenBank/DDBJ databases">
        <authorList>
            <person name="Chen Y."/>
            <person name="Dougan E. K."/>
            <person name="Chan C."/>
            <person name="Rhodes N."/>
            <person name="Thang M."/>
        </authorList>
    </citation>
    <scope>NUCLEOTIDE SEQUENCE</scope>
</reference>
<reference evidence="2" key="2">
    <citation type="submission" date="2024-04" db="EMBL/GenBank/DDBJ databases">
        <authorList>
            <person name="Chen Y."/>
            <person name="Shah S."/>
            <person name="Dougan E. K."/>
            <person name="Thang M."/>
            <person name="Chan C."/>
        </authorList>
    </citation>
    <scope>NUCLEOTIDE SEQUENCE [LARGE SCALE GENOMIC DNA]</scope>
</reference>
<evidence type="ECO:0000313" key="2">
    <source>
        <dbReference type="EMBL" id="CAL1157439.1"/>
    </source>
</evidence>
<sequence length="282" mass="30902">MPIPQSDTRCSAGVASSRHPIKVLSRDLASTLSTLAGELSRSDGEDSLEEQTAVLLQLPCKLEDVCAQLCEKLQKVPLPALGHVAAPVGSLSPVLCSTPPADMVVFPRPRLSQLVPSDGSDIVLKLVTSNQPPPVNIRVVIGKGAATSATYRPQPSTSPLYDFCELQTLMLRNLDRVQLKDVDLRCPDGPLAKRLRQCFYEMLHCNVKLGKRMLSEFRADESTSTYYLHVLVSSDGQRLTLRAKLLYDPVYLRVPVVEDGKVCPWNKPAFAEICEAIQHASV</sequence>